<dbReference type="AlphaFoldDB" id="A0A7J0E0H4"/>
<organism evidence="2 3">
    <name type="scientific">Actinidia rufa</name>
    <dbReference type="NCBI Taxonomy" id="165716"/>
    <lineage>
        <taxon>Eukaryota</taxon>
        <taxon>Viridiplantae</taxon>
        <taxon>Streptophyta</taxon>
        <taxon>Embryophyta</taxon>
        <taxon>Tracheophyta</taxon>
        <taxon>Spermatophyta</taxon>
        <taxon>Magnoliopsida</taxon>
        <taxon>eudicotyledons</taxon>
        <taxon>Gunneridae</taxon>
        <taxon>Pentapetalae</taxon>
        <taxon>asterids</taxon>
        <taxon>Ericales</taxon>
        <taxon>Actinidiaceae</taxon>
        <taxon>Actinidia</taxon>
    </lineage>
</organism>
<feature type="compositionally biased region" description="Basic and acidic residues" evidence="1">
    <location>
        <begin position="305"/>
        <end position="315"/>
    </location>
</feature>
<gene>
    <name evidence="2" type="ORF">Acr_00g0100470</name>
</gene>
<evidence type="ECO:0000313" key="3">
    <source>
        <dbReference type="Proteomes" id="UP000585474"/>
    </source>
</evidence>
<feature type="region of interest" description="Disordered" evidence="1">
    <location>
        <begin position="305"/>
        <end position="330"/>
    </location>
</feature>
<reference evidence="3" key="1">
    <citation type="submission" date="2019-07" db="EMBL/GenBank/DDBJ databases">
        <title>De Novo Assembly of kiwifruit Actinidia rufa.</title>
        <authorList>
            <person name="Sugita-Konishi S."/>
            <person name="Sato K."/>
            <person name="Mori E."/>
            <person name="Abe Y."/>
            <person name="Kisaki G."/>
            <person name="Hamano K."/>
            <person name="Suezawa K."/>
            <person name="Otani M."/>
            <person name="Fukuda T."/>
            <person name="Manabe T."/>
            <person name="Gomi K."/>
            <person name="Tabuchi M."/>
            <person name="Akimitsu K."/>
            <person name="Kataoka I."/>
        </authorList>
    </citation>
    <scope>NUCLEOTIDE SEQUENCE [LARGE SCALE GENOMIC DNA]</scope>
    <source>
        <strain evidence="3">cv. Fuchu</strain>
    </source>
</reference>
<keyword evidence="3" id="KW-1185">Reference proteome</keyword>
<sequence>MPAHLHASVCQFHPDRAGGGHTNVKGKAADQRLRPVACVQHEVEEGEEVNYGEATVPALAAVATAPIAIAPKLVVNSNFKATEHIFPSVFPVVGDEVKRSFVGGGGAESSSEVDMAPKPKNLGTAIAPKKSTVVVPPPVQDLIQAPLLVLLAPTSAEPSLPFSRSSENEKGRHPRWVFPNWLKRERKTGSIGTLTPIDAPKFCNLKFFVAELERQVTTSDTSKDHDTCLALAQAVMLLNDVANLVAEGSVEAGDLMVMQYVQKLAKLQKVAHCLVYERVFDHGYNWAGYNWARDNCMRQAAELRPEGEAENEARGPRALRQQPSSGSKQR</sequence>
<evidence type="ECO:0000256" key="1">
    <source>
        <dbReference type="SAM" id="MobiDB-lite"/>
    </source>
</evidence>
<proteinExistence type="predicted"/>
<evidence type="ECO:0000313" key="2">
    <source>
        <dbReference type="EMBL" id="GFS46152.1"/>
    </source>
</evidence>
<dbReference type="Proteomes" id="UP000585474">
    <property type="component" value="Unassembled WGS sequence"/>
</dbReference>
<accession>A0A7J0E0H4</accession>
<protein>
    <submittedName>
        <fullName evidence="2">Uncharacterized protein</fullName>
    </submittedName>
</protein>
<comment type="caution">
    <text evidence="2">The sequence shown here is derived from an EMBL/GenBank/DDBJ whole genome shotgun (WGS) entry which is preliminary data.</text>
</comment>
<dbReference type="EMBL" id="BJWL01000462">
    <property type="protein sequence ID" value="GFS46152.1"/>
    <property type="molecule type" value="Genomic_DNA"/>
</dbReference>
<feature type="compositionally biased region" description="Polar residues" evidence="1">
    <location>
        <begin position="321"/>
        <end position="330"/>
    </location>
</feature>
<name>A0A7J0E0H4_9ERIC</name>